<dbReference type="GO" id="GO:0007018">
    <property type="term" value="P:microtubule-based movement"/>
    <property type="evidence" value="ECO:0007669"/>
    <property type="project" value="InterPro"/>
</dbReference>
<comment type="similarity">
    <text evidence="5 6">Belongs to the TRAFAC class myosin-kinesin ATPase superfamily. Kinesin family.</text>
</comment>
<dbReference type="FunFam" id="3.40.850.10:FF:000120">
    <property type="entry name" value="Kinesin family protein"/>
    <property type="match status" value="1"/>
</dbReference>
<feature type="region of interest" description="Disordered" evidence="8">
    <location>
        <begin position="507"/>
        <end position="537"/>
    </location>
</feature>
<dbReference type="SMART" id="SM00129">
    <property type="entry name" value="KISc"/>
    <property type="match status" value="1"/>
</dbReference>
<evidence type="ECO:0000256" key="6">
    <source>
        <dbReference type="RuleBase" id="RU000394"/>
    </source>
</evidence>
<keyword evidence="1 6" id="KW-0493">Microtubule</keyword>
<feature type="binding site" evidence="5">
    <location>
        <begin position="114"/>
        <end position="121"/>
    </location>
    <ligand>
        <name>ATP</name>
        <dbReference type="ChEBI" id="CHEBI:30616"/>
    </ligand>
</feature>
<dbReference type="OrthoDB" id="123929at2759"/>
<protein>
    <recommendedName>
        <fullName evidence="6">Kinesin-like protein</fullName>
    </recommendedName>
</protein>
<dbReference type="SUPFAM" id="SSF52540">
    <property type="entry name" value="P-loop containing nucleoside triphosphate hydrolases"/>
    <property type="match status" value="1"/>
</dbReference>
<dbReference type="InterPro" id="IPR036961">
    <property type="entry name" value="Kinesin_motor_dom_sf"/>
</dbReference>
<sequence>MDTSTLSGPAPPKSNSLFQVFLRLRPPQAGANPAAERFLAVETPDKDHSAPTHITLNPPNDRRRAIEKFAFTQVFEEDASQLDIFHCTGVVPLVEGVLAPHGGDGTDALLATLGVTGSGKSHTILGSKSQRGLTQLALDVIYRSISQNLHDCDTHSDLERSLASSDPSEAAICSATAFLDSVFAEPSEQQRARAGSRAPTPMIGESMFGHSTNRRLLARPSALPSQPDVSGLSVSCDPAAEYAVMISMYEVYNDRIFDLLTPPIKSAATKEYRRRPLLFKPTEASPDRKVVAGLRKVVCGSLTQALMVLEAGLHERRVAGTGSNSVSSRSHGFFCVEVKKRAKAGRRHHLDTAWGGSTLTVVDLAGSERARDAKTAGATLAEAGKINESLMYLGQCLQMQSGAANSSKPGVVPFRQCKLTELLFSNSFPSSSSNTNYNSSTMAHSHQQRRSPQKAVMIVTADPHGDFNATSQILRYSALAREITVPRIPSITQTILHPAPQVYSSPLASPDADTTVSSQPFFSPAPPNRNFSPSSATDRETMENAALALARLAEENEYLRSALASEQTARCEAEAHLLSIEDRMLDLEQAVREDCAAEFERRLELEMARWRNTVSLEQEREEEKWGRKLEVFAATMAAEAGGMSDEEGEDKENMLVEDVNEENERLRREVEILRRELAGMSPTRRMPLRERGSEVGGKARQNKGGEKAEGLTRKMQGLRVSDEEGGGASLRQTSPTKKIRKLGGKRWDVGVEDDDLF</sequence>
<feature type="compositionally biased region" description="Basic and acidic residues" evidence="8">
    <location>
        <begin position="703"/>
        <end position="712"/>
    </location>
</feature>
<dbReference type="PANTHER" id="PTHR24115:SF1008">
    <property type="entry name" value="KINESIN-LIKE PROTEIN SUBITO"/>
    <property type="match status" value="1"/>
</dbReference>
<keyword evidence="3 5" id="KW-0067">ATP-binding</keyword>
<reference evidence="10 11" key="1">
    <citation type="submission" date="2018-08" db="EMBL/GenBank/DDBJ databases">
        <title>Draft genome of the lignicolous fungus Coniochaeta pulveracea.</title>
        <authorList>
            <person name="Borstlap C.J."/>
            <person name="De Witt R.N."/>
            <person name="Botha A."/>
            <person name="Volschenk H."/>
        </authorList>
    </citation>
    <scope>NUCLEOTIDE SEQUENCE [LARGE SCALE GENOMIC DNA]</scope>
    <source>
        <strain evidence="10 11">CAB683</strain>
    </source>
</reference>
<feature type="compositionally biased region" description="Polar residues" evidence="8">
    <location>
        <begin position="507"/>
        <end position="521"/>
    </location>
</feature>
<evidence type="ECO:0000313" key="10">
    <source>
        <dbReference type="EMBL" id="RKU47284.1"/>
    </source>
</evidence>
<keyword evidence="7" id="KW-0175">Coiled coil</keyword>
<evidence type="ECO:0000256" key="2">
    <source>
        <dbReference type="ARBA" id="ARBA00022741"/>
    </source>
</evidence>
<dbReference type="InterPro" id="IPR027640">
    <property type="entry name" value="Kinesin-like_fam"/>
</dbReference>
<feature type="compositionally biased region" description="Low complexity" evidence="8">
    <location>
        <begin position="429"/>
        <end position="440"/>
    </location>
</feature>
<accession>A0A420YHD5</accession>
<dbReference type="EMBL" id="QVQW01000010">
    <property type="protein sequence ID" value="RKU47284.1"/>
    <property type="molecule type" value="Genomic_DNA"/>
</dbReference>
<dbReference type="GO" id="GO:0005874">
    <property type="term" value="C:microtubule"/>
    <property type="evidence" value="ECO:0007669"/>
    <property type="project" value="UniProtKB-KW"/>
</dbReference>
<evidence type="ECO:0000259" key="9">
    <source>
        <dbReference type="PROSITE" id="PS50067"/>
    </source>
</evidence>
<dbReference type="GO" id="GO:0003777">
    <property type="term" value="F:microtubule motor activity"/>
    <property type="evidence" value="ECO:0007669"/>
    <property type="project" value="InterPro"/>
</dbReference>
<dbReference type="AlphaFoldDB" id="A0A420YHD5"/>
<dbReference type="GO" id="GO:0005524">
    <property type="term" value="F:ATP binding"/>
    <property type="evidence" value="ECO:0007669"/>
    <property type="project" value="UniProtKB-UniRule"/>
</dbReference>
<keyword evidence="2 5" id="KW-0547">Nucleotide-binding</keyword>
<dbReference type="InterPro" id="IPR019821">
    <property type="entry name" value="Kinesin_motor_CS"/>
</dbReference>
<dbReference type="PROSITE" id="PS00411">
    <property type="entry name" value="KINESIN_MOTOR_1"/>
    <property type="match status" value="1"/>
</dbReference>
<feature type="domain" description="Kinesin motor" evidence="9">
    <location>
        <begin position="17"/>
        <end position="483"/>
    </location>
</feature>
<dbReference type="GO" id="GO:0016887">
    <property type="term" value="F:ATP hydrolysis activity"/>
    <property type="evidence" value="ECO:0007669"/>
    <property type="project" value="TreeGrafter"/>
</dbReference>
<gene>
    <name evidence="10" type="ORF">DL546_009194</name>
</gene>
<dbReference type="PANTHER" id="PTHR24115">
    <property type="entry name" value="KINESIN-RELATED"/>
    <property type="match status" value="1"/>
</dbReference>
<dbReference type="InterPro" id="IPR001752">
    <property type="entry name" value="Kinesin_motor_dom"/>
</dbReference>
<feature type="coiled-coil region" evidence="7">
    <location>
        <begin position="649"/>
        <end position="676"/>
    </location>
</feature>
<dbReference type="GO" id="GO:0005871">
    <property type="term" value="C:kinesin complex"/>
    <property type="evidence" value="ECO:0007669"/>
    <property type="project" value="TreeGrafter"/>
</dbReference>
<evidence type="ECO:0000313" key="11">
    <source>
        <dbReference type="Proteomes" id="UP000275385"/>
    </source>
</evidence>
<evidence type="ECO:0000256" key="5">
    <source>
        <dbReference type="PROSITE-ProRule" id="PRU00283"/>
    </source>
</evidence>
<dbReference type="Proteomes" id="UP000275385">
    <property type="component" value="Unassembled WGS sequence"/>
</dbReference>
<evidence type="ECO:0000256" key="4">
    <source>
        <dbReference type="ARBA" id="ARBA00023175"/>
    </source>
</evidence>
<feature type="region of interest" description="Disordered" evidence="8">
    <location>
        <begin position="687"/>
        <end position="745"/>
    </location>
</feature>
<dbReference type="PROSITE" id="PS50067">
    <property type="entry name" value="KINESIN_MOTOR_2"/>
    <property type="match status" value="1"/>
</dbReference>
<dbReference type="PRINTS" id="PR00380">
    <property type="entry name" value="KINESINHEAVY"/>
</dbReference>
<name>A0A420YHD5_9PEZI</name>
<dbReference type="STRING" id="177199.A0A420YHD5"/>
<proteinExistence type="inferred from homology"/>
<organism evidence="10 11">
    <name type="scientific">Coniochaeta pulveracea</name>
    <dbReference type="NCBI Taxonomy" id="177199"/>
    <lineage>
        <taxon>Eukaryota</taxon>
        <taxon>Fungi</taxon>
        <taxon>Dikarya</taxon>
        <taxon>Ascomycota</taxon>
        <taxon>Pezizomycotina</taxon>
        <taxon>Sordariomycetes</taxon>
        <taxon>Sordariomycetidae</taxon>
        <taxon>Coniochaetales</taxon>
        <taxon>Coniochaetaceae</taxon>
        <taxon>Coniochaeta</taxon>
    </lineage>
</organism>
<keyword evidence="4 5" id="KW-0505">Motor protein</keyword>
<dbReference type="GO" id="GO:0005634">
    <property type="term" value="C:nucleus"/>
    <property type="evidence" value="ECO:0007669"/>
    <property type="project" value="TreeGrafter"/>
</dbReference>
<dbReference type="Gene3D" id="3.40.850.10">
    <property type="entry name" value="Kinesin motor domain"/>
    <property type="match status" value="1"/>
</dbReference>
<dbReference type="Pfam" id="PF00225">
    <property type="entry name" value="Kinesin"/>
    <property type="match status" value="1"/>
</dbReference>
<evidence type="ECO:0000256" key="7">
    <source>
        <dbReference type="SAM" id="Coils"/>
    </source>
</evidence>
<dbReference type="InterPro" id="IPR027417">
    <property type="entry name" value="P-loop_NTPase"/>
</dbReference>
<feature type="region of interest" description="Disordered" evidence="8">
    <location>
        <begin position="429"/>
        <end position="451"/>
    </location>
</feature>
<dbReference type="FunFam" id="3.40.850.10:FF:000091">
    <property type="entry name" value="Kinesin family protein"/>
    <property type="match status" value="1"/>
</dbReference>
<evidence type="ECO:0000256" key="3">
    <source>
        <dbReference type="ARBA" id="ARBA00022840"/>
    </source>
</evidence>
<comment type="caution">
    <text evidence="10">The sequence shown here is derived from an EMBL/GenBank/DDBJ whole genome shotgun (WGS) entry which is preliminary data.</text>
</comment>
<evidence type="ECO:0000256" key="1">
    <source>
        <dbReference type="ARBA" id="ARBA00022701"/>
    </source>
</evidence>
<evidence type="ECO:0000256" key="8">
    <source>
        <dbReference type="SAM" id="MobiDB-lite"/>
    </source>
</evidence>
<dbReference type="GO" id="GO:0008017">
    <property type="term" value="F:microtubule binding"/>
    <property type="evidence" value="ECO:0007669"/>
    <property type="project" value="InterPro"/>
</dbReference>
<keyword evidence="11" id="KW-1185">Reference proteome</keyword>